<dbReference type="PRINTS" id="PR00364">
    <property type="entry name" value="DISEASERSIST"/>
</dbReference>
<dbReference type="EMBL" id="LT607750">
    <property type="protein sequence ID" value="SCG57582.1"/>
    <property type="molecule type" value="Genomic_DNA"/>
</dbReference>
<dbReference type="SMART" id="SM00028">
    <property type="entry name" value="TPR"/>
    <property type="match status" value="5"/>
</dbReference>
<dbReference type="Gene3D" id="1.10.10.10">
    <property type="entry name" value="Winged helix-like DNA-binding domain superfamily/Winged helix DNA-binding domain"/>
    <property type="match status" value="1"/>
</dbReference>
<evidence type="ECO:0000256" key="3">
    <source>
        <dbReference type="ARBA" id="ARBA00023125"/>
    </source>
</evidence>
<dbReference type="SUPFAM" id="SSF48452">
    <property type="entry name" value="TPR-like"/>
    <property type="match status" value="3"/>
</dbReference>
<dbReference type="AlphaFoldDB" id="A0A1C5IGN1"/>
<dbReference type="GO" id="GO:0043531">
    <property type="term" value="F:ADP binding"/>
    <property type="evidence" value="ECO:0007669"/>
    <property type="project" value="InterPro"/>
</dbReference>
<comment type="similarity">
    <text evidence="1">Belongs to the AfsR/DnrI/RedD regulatory family.</text>
</comment>
<dbReference type="Gene3D" id="1.25.40.10">
    <property type="entry name" value="Tetratricopeptide repeat domain"/>
    <property type="match status" value="3"/>
</dbReference>
<gene>
    <name evidence="7" type="ORF">GA0070609_3332</name>
</gene>
<dbReference type="PANTHER" id="PTHR35807:SF1">
    <property type="entry name" value="TRANSCRIPTIONAL REGULATOR REDD"/>
    <property type="match status" value="1"/>
</dbReference>
<evidence type="ECO:0000313" key="7">
    <source>
        <dbReference type="EMBL" id="SCG57582.1"/>
    </source>
</evidence>
<dbReference type="Gene3D" id="3.40.50.300">
    <property type="entry name" value="P-loop containing nucleotide triphosphate hydrolases"/>
    <property type="match status" value="1"/>
</dbReference>
<evidence type="ECO:0000256" key="5">
    <source>
        <dbReference type="PROSITE-ProRule" id="PRU01091"/>
    </source>
</evidence>
<organism evidence="7 8">
    <name type="scientific">Micromonospora echinaurantiaca</name>
    <dbReference type="NCBI Taxonomy" id="47857"/>
    <lineage>
        <taxon>Bacteria</taxon>
        <taxon>Bacillati</taxon>
        <taxon>Actinomycetota</taxon>
        <taxon>Actinomycetes</taxon>
        <taxon>Micromonosporales</taxon>
        <taxon>Micromonosporaceae</taxon>
        <taxon>Micromonospora</taxon>
    </lineage>
</organism>
<dbReference type="InterPro" id="IPR051677">
    <property type="entry name" value="AfsR-DnrI-RedD_regulator"/>
</dbReference>
<dbReference type="GO" id="GO:0000160">
    <property type="term" value="P:phosphorelay signal transduction system"/>
    <property type="evidence" value="ECO:0007669"/>
    <property type="project" value="InterPro"/>
</dbReference>
<dbReference type="InterPro" id="IPR027417">
    <property type="entry name" value="P-loop_NTPase"/>
</dbReference>
<dbReference type="SUPFAM" id="SSF46894">
    <property type="entry name" value="C-terminal effector domain of the bipartite response regulators"/>
    <property type="match status" value="1"/>
</dbReference>
<evidence type="ECO:0000256" key="2">
    <source>
        <dbReference type="ARBA" id="ARBA00023015"/>
    </source>
</evidence>
<dbReference type="SMART" id="SM01043">
    <property type="entry name" value="BTAD"/>
    <property type="match status" value="1"/>
</dbReference>
<sequence>MRTRGGATSYSGLTTTVRYRLLGPVVLLVDGQPVDSGEPRRRALLAALLADPGQVVPSDVLVERLWDDSPPSDARGALRAHVTRVRKVLGAVHAAGMSPRLVHSNGGYLLDVDPDLIDLFRFRRFAATAREPDCPEERRAGLLREALAQWHGVPLAGMRGSWAACMRDGWEEERLDATVAWADAELRVGNPGEVLGPLTRMVSEHPRAESLIAALMRVLRAAGRPADALEHYARARARLAEELGTDPGPELQALHREILRGEPAVPTSPVSTVGSSRPSAGVPVAEAVAGAVVVRPAQLPADLAVFVGRKSQLATMEALLGGASTAVAIVAVSGTAGVGKTALAVHWAHRFAHLFPDGQIYVDLRGFDGSQSALSTAEVARGLLDALQVPAERIPAALESQLGLYRSLVAGKRVLILLDNARDSGQVRRLLPGTRTALVVVTSRDLLTGLVVDGGAHSIVLDPMTGCEARELLADRLGADRVDADPAAAENVIAFCAGLPLALGIIAARAQQTGFPLVQVVAELIEMGDRLDALDSIDPSGRIRAAFSWSYAALTPAAARLFRLLGLNHGCEIGTRAAASLAAVRLPQARKMLTELAGISLLRERAPGRYVCHDLVLTYATELAGTHVPARERDAAVKRLLDHYLHTGYAADRLLHPARDAIPIPLEPPSVGTCPEQFSDRQAALAWLDAEKRPLLAAVGRAAGLGWHRRTWQLAWVLDTFLNRQVGSSDRLDVWREGLRAAEHLGEPVAEAYTHRAIASVSTLLGDYEEAHRHFTEALDLYGRLDNLAGQAQTHHNIGFLWDCLDQPDRALDHVRRAQELFRAASHRWGEAESLNAAGWCEIRLGRHREALTHCLRAQGLHQHLGNMDGEAHTWDTIGFARHHLGQQHSAILSYARAIDLFRELGDRFHEAKTLVRLGDAHHAAEESQAARDAWQQALNILTGLPVREVDPVRVRLRKLDEPAAPPPPEPPPLG</sequence>
<dbReference type="PROSITE" id="PS51755">
    <property type="entry name" value="OMPR_PHOB"/>
    <property type="match status" value="1"/>
</dbReference>
<dbReference type="InterPro" id="IPR011990">
    <property type="entry name" value="TPR-like_helical_dom_sf"/>
</dbReference>
<dbReference type="GO" id="GO:0003677">
    <property type="term" value="F:DNA binding"/>
    <property type="evidence" value="ECO:0007669"/>
    <property type="project" value="UniProtKB-UniRule"/>
</dbReference>
<evidence type="ECO:0000313" key="8">
    <source>
        <dbReference type="Proteomes" id="UP000198217"/>
    </source>
</evidence>
<dbReference type="GO" id="GO:0006355">
    <property type="term" value="P:regulation of DNA-templated transcription"/>
    <property type="evidence" value="ECO:0007669"/>
    <property type="project" value="InterPro"/>
</dbReference>
<feature type="DNA-binding region" description="OmpR/PhoB-type" evidence="5">
    <location>
        <begin position="5"/>
        <end position="112"/>
    </location>
</feature>
<keyword evidence="4" id="KW-0804">Transcription</keyword>
<keyword evidence="8" id="KW-1185">Reference proteome</keyword>
<proteinExistence type="inferred from homology"/>
<dbReference type="Pfam" id="PF13424">
    <property type="entry name" value="TPR_12"/>
    <property type="match status" value="1"/>
</dbReference>
<feature type="domain" description="OmpR/PhoB-type" evidence="6">
    <location>
        <begin position="5"/>
        <end position="112"/>
    </location>
</feature>
<dbReference type="InterPro" id="IPR001867">
    <property type="entry name" value="OmpR/PhoB-type_DNA-bd"/>
</dbReference>
<dbReference type="InterPro" id="IPR019734">
    <property type="entry name" value="TPR_rpt"/>
</dbReference>
<dbReference type="Proteomes" id="UP000198217">
    <property type="component" value="Chromosome I"/>
</dbReference>
<reference evidence="7 8" key="1">
    <citation type="submission" date="2016-06" db="EMBL/GenBank/DDBJ databases">
        <authorList>
            <person name="Kjaerup R.B."/>
            <person name="Dalgaard T.S."/>
            <person name="Juul-Madsen H.R."/>
        </authorList>
    </citation>
    <scope>NUCLEOTIDE SEQUENCE [LARGE SCALE GENOMIC DNA]</scope>
    <source>
        <strain evidence="7 8">DSM 43904</strain>
    </source>
</reference>
<accession>A0A1C5IGN1</accession>
<keyword evidence="2" id="KW-0805">Transcription regulation</keyword>
<dbReference type="InterPro" id="IPR005158">
    <property type="entry name" value="BTAD"/>
</dbReference>
<dbReference type="CDD" id="cd15831">
    <property type="entry name" value="BTAD"/>
    <property type="match status" value="1"/>
</dbReference>
<dbReference type="SUPFAM" id="SSF52540">
    <property type="entry name" value="P-loop containing nucleoside triphosphate hydrolases"/>
    <property type="match status" value="1"/>
</dbReference>
<name>A0A1C5IGN1_9ACTN</name>
<protein>
    <submittedName>
        <fullName evidence="7">DNA-binding transcriptional activator of the SARP family</fullName>
    </submittedName>
</protein>
<keyword evidence="3 5" id="KW-0238">DNA-binding</keyword>
<evidence type="ECO:0000259" key="6">
    <source>
        <dbReference type="PROSITE" id="PS51755"/>
    </source>
</evidence>
<evidence type="ECO:0000256" key="4">
    <source>
        <dbReference type="ARBA" id="ARBA00023163"/>
    </source>
</evidence>
<dbReference type="PANTHER" id="PTHR35807">
    <property type="entry name" value="TRANSCRIPTIONAL REGULATOR REDD-RELATED"/>
    <property type="match status" value="1"/>
</dbReference>
<dbReference type="SMART" id="SM00862">
    <property type="entry name" value="Trans_reg_C"/>
    <property type="match status" value="1"/>
</dbReference>
<dbReference type="InterPro" id="IPR036388">
    <property type="entry name" value="WH-like_DNA-bd_sf"/>
</dbReference>
<dbReference type="Pfam" id="PF00486">
    <property type="entry name" value="Trans_reg_C"/>
    <property type="match status" value="1"/>
</dbReference>
<dbReference type="InterPro" id="IPR016032">
    <property type="entry name" value="Sig_transdc_resp-reg_C-effctor"/>
</dbReference>
<dbReference type="Pfam" id="PF03704">
    <property type="entry name" value="BTAD"/>
    <property type="match status" value="1"/>
</dbReference>
<evidence type="ECO:0000256" key="1">
    <source>
        <dbReference type="ARBA" id="ARBA00005820"/>
    </source>
</evidence>